<sequence length="164" mass="19115">MRYKEKSLSSSVSTSTRWLDHCSADCCFFSYPPDICIFATYYHQGGNSQESNRCVTQLDSRSSIRIGQAVAWELLLIYDILLFVLAVHNAFMTRRELRLLRNRTSLRVILLRDGKNYDISQFVKHSNILSCNRLYERWYSTSCKQFICDSSFKVNVQPSSSCRH</sequence>
<protein>
    <submittedName>
        <fullName evidence="2">Uncharacterized protein</fullName>
    </submittedName>
</protein>
<keyword evidence="1" id="KW-0472">Membrane</keyword>
<keyword evidence="1" id="KW-1133">Transmembrane helix</keyword>
<accession>A0A4S8MGR4</accession>
<reference evidence="2 3" key="1">
    <citation type="journal article" date="2019" name="Nat. Ecol. Evol.">
        <title>Megaphylogeny resolves global patterns of mushroom evolution.</title>
        <authorList>
            <person name="Varga T."/>
            <person name="Krizsan K."/>
            <person name="Foldi C."/>
            <person name="Dima B."/>
            <person name="Sanchez-Garcia M."/>
            <person name="Sanchez-Ramirez S."/>
            <person name="Szollosi G.J."/>
            <person name="Szarkandi J.G."/>
            <person name="Papp V."/>
            <person name="Albert L."/>
            <person name="Andreopoulos W."/>
            <person name="Angelini C."/>
            <person name="Antonin V."/>
            <person name="Barry K.W."/>
            <person name="Bougher N.L."/>
            <person name="Buchanan P."/>
            <person name="Buyck B."/>
            <person name="Bense V."/>
            <person name="Catcheside P."/>
            <person name="Chovatia M."/>
            <person name="Cooper J."/>
            <person name="Damon W."/>
            <person name="Desjardin D."/>
            <person name="Finy P."/>
            <person name="Geml J."/>
            <person name="Haridas S."/>
            <person name="Hughes K."/>
            <person name="Justo A."/>
            <person name="Karasinski D."/>
            <person name="Kautmanova I."/>
            <person name="Kiss B."/>
            <person name="Kocsube S."/>
            <person name="Kotiranta H."/>
            <person name="LaButti K.M."/>
            <person name="Lechner B.E."/>
            <person name="Liimatainen K."/>
            <person name="Lipzen A."/>
            <person name="Lukacs Z."/>
            <person name="Mihaltcheva S."/>
            <person name="Morgado L.N."/>
            <person name="Niskanen T."/>
            <person name="Noordeloos M.E."/>
            <person name="Ohm R.A."/>
            <person name="Ortiz-Santana B."/>
            <person name="Ovrebo C."/>
            <person name="Racz N."/>
            <person name="Riley R."/>
            <person name="Savchenko A."/>
            <person name="Shiryaev A."/>
            <person name="Soop K."/>
            <person name="Spirin V."/>
            <person name="Szebenyi C."/>
            <person name="Tomsovsky M."/>
            <person name="Tulloss R.E."/>
            <person name="Uehling J."/>
            <person name="Grigoriev I.V."/>
            <person name="Vagvolgyi C."/>
            <person name="Papp T."/>
            <person name="Martin F.M."/>
            <person name="Miettinen O."/>
            <person name="Hibbett D.S."/>
            <person name="Nagy L.G."/>
        </authorList>
    </citation>
    <scope>NUCLEOTIDE SEQUENCE [LARGE SCALE GENOMIC DNA]</scope>
    <source>
        <strain evidence="2 3">CBS 962.96</strain>
    </source>
</reference>
<evidence type="ECO:0000313" key="2">
    <source>
        <dbReference type="EMBL" id="THV01868.1"/>
    </source>
</evidence>
<proteinExistence type="predicted"/>
<gene>
    <name evidence="2" type="ORF">K435DRAFT_792959</name>
</gene>
<dbReference type="Proteomes" id="UP000297245">
    <property type="component" value="Unassembled WGS sequence"/>
</dbReference>
<evidence type="ECO:0000256" key="1">
    <source>
        <dbReference type="SAM" id="Phobius"/>
    </source>
</evidence>
<dbReference type="AlphaFoldDB" id="A0A4S8MGR4"/>
<keyword evidence="1" id="KW-0812">Transmembrane</keyword>
<dbReference type="EMBL" id="ML179083">
    <property type="protein sequence ID" value="THV01868.1"/>
    <property type="molecule type" value="Genomic_DNA"/>
</dbReference>
<keyword evidence="3" id="KW-1185">Reference proteome</keyword>
<organism evidence="2 3">
    <name type="scientific">Dendrothele bispora (strain CBS 962.96)</name>
    <dbReference type="NCBI Taxonomy" id="1314807"/>
    <lineage>
        <taxon>Eukaryota</taxon>
        <taxon>Fungi</taxon>
        <taxon>Dikarya</taxon>
        <taxon>Basidiomycota</taxon>
        <taxon>Agaricomycotina</taxon>
        <taxon>Agaricomycetes</taxon>
        <taxon>Agaricomycetidae</taxon>
        <taxon>Agaricales</taxon>
        <taxon>Agaricales incertae sedis</taxon>
        <taxon>Dendrothele</taxon>
    </lineage>
</organism>
<evidence type="ECO:0000313" key="3">
    <source>
        <dbReference type="Proteomes" id="UP000297245"/>
    </source>
</evidence>
<feature type="transmembrane region" description="Helical" evidence="1">
    <location>
        <begin position="69"/>
        <end position="91"/>
    </location>
</feature>
<name>A0A4S8MGR4_DENBC</name>